<name>A0AAV9I880_9RHOD</name>
<dbReference type="EMBL" id="JANCYU010000016">
    <property type="protein sequence ID" value="KAK4523526.1"/>
    <property type="molecule type" value="Genomic_DNA"/>
</dbReference>
<keyword evidence="3" id="KW-1185">Reference proteome</keyword>
<evidence type="ECO:0000313" key="3">
    <source>
        <dbReference type="Proteomes" id="UP001300502"/>
    </source>
</evidence>
<comment type="caution">
    <text evidence="2">The sequence shown here is derived from an EMBL/GenBank/DDBJ whole genome shotgun (WGS) entry which is preliminary data.</text>
</comment>
<dbReference type="Proteomes" id="UP001300502">
    <property type="component" value="Unassembled WGS sequence"/>
</dbReference>
<sequence>MELLSHVYDGQDSDEEPPTQRSFYTKDEEENTSHKQQPPKKITTIDVRKYLHTTEDGNEERQATTPAKRPRKDTSGVELVQMLPPPKRMAPVKDTRIPKSVSSTRIEHKESNAKEQAIWNNEESVSQPMENNVPQPITPTQEPLWHSVPSSQDNQLWKGMEDDDGVAKEFLRDMNKYGSDIKMVHVQFSDLVDTSKPDETFVTRQSASTSEVVSKLARVAGKVTRIQKERHQLNAVAADLAAKQVELEEKRSKSRQTKSETWAKVYSGLEQKATKGMQQAPPIRCLEKSSWSISSHVQTREQETTYFHIDIVILLTPFCSLLQDSYPPCSGFHRIIQDTARTLQHLGSLFPSKKLSSIKSLVVFEQRGVLCCRILSFCDSQGDHTDERWSSFETESLTLLEQQIESVYIPYLQKHGFPFYGVDLYDLLVLCCIYGGNSDSSMSNDHRHSDVLESFGRLLLITFSPSSITHSSSNDESKDVFKLMSRKGLCLDLVHVLTSIEEPLPNSLRVVCLAYGGNIWNSNQLELISNGQLWNKQPGSLSFQEDDDEKEHQIIATFGSWKYEDRDDGYWLQVFIQWHIQQGFVPWHEESNTIRASTGDVQYLQFYLLLNEYWLVICHIDLYKKEESSCTSSDYFVVHLQLRCKDIHCKKKDISFRRWNSLLACEQLWFYSFSSSHSYDIVRWLEQSQKTSDGWWKECPFLLFVMIPKKVDDDDLPVIEQAKNFLLSLYPGSIIGKDYLLVFVNQHERRSSFLLFSFVPVVGNDSRIQAVKVMCIGMGIFPWKPYLEPLWKTHERLEIWNFCTASRLSFFLWQTKGNHALWDCDGIEFLSFGFHHTEKIRISLWEEARHCWILPNSCAAHRVWQTWKQRLEKVLGWFTWREEENASEAAHPRAHDSLVDGWTCSSKTSGKGTKHHSNGWCWWIGAKYPLVVCLQLVSNQIKLYYPHGNKEEEETTKLLLDVSIATAFASYCAMDVVWDWYKYDQQVWFGENRKCPVFYVNDSLWQFATLVDGRTIKANLVAYGNLKEVILNADWMKNAIGSQEDKQGGDDSWLMVHNSEEIERNKVADWSSCGYCGEDKERLSFVKKIRKRDDNNEMQREEEWLLMGLIVVMHRKENAISLFLLSLYPMQWMSHEEATVVQNIGCRLGYYMLQQIKRNIAWTMMVEMHKDNALWNHGRWISSSLQKVIDWKPHRWSLLANIEDGYQVEYYTTLAMKCMMDMLISCGYHPLKPSNQDNPQWLRFEYDGKQEKIRVIAKVSCNQSQVCLEMYDRIPHSKSRRLWNHWMRLHDWMIEMLEKYLQLYFRHYCCFPSWILLDDMATFCLESLEKLDIANWKPAQVIEWRHQNVWRIQFGSSPRDIGLELHVSHRQQWPMECMLSWDDITKTQCWENMSFLHFLWSAWTLEYLQGEYIVQRWNQSQQSRDTTNIAKWILQHSMMVSVQEKKKPILLEFSSMEMEWKYNEISKRQLVGEWKRQLDEQNVELYTHENAKKLTCVGLVTANQLLRILSQAQRETESIRDYWILFILEMSTQSCKYNKDDSIVVMKTLSLPLKCWARFLSPNNYYNYTGQEIFEMLQEIEQSNEESKTWLRNWFSSTMFHLHQLQRWKVEIDICKNASCWNLYLFMDTFPHYSFAELYRSQFSSLDNNTIKIPKLPLRNQLDWDKIVNPTNVTFFSPLFQLLRRNDKGDAHVWYLFVSSQQDDVMLLFQLPLKEEPRLELILQSTDKVTYLGLL</sequence>
<proteinExistence type="predicted"/>
<accession>A0AAV9I880</accession>
<feature type="compositionally biased region" description="Basic and acidic residues" evidence="1">
    <location>
        <begin position="46"/>
        <end position="62"/>
    </location>
</feature>
<evidence type="ECO:0000256" key="1">
    <source>
        <dbReference type="SAM" id="MobiDB-lite"/>
    </source>
</evidence>
<feature type="region of interest" description="Disordered" evidence="1">
    <location>
        <begin position="1"/>
        <end position="113"/>
    </location>
</feature>
<gene>
    <name evidence="2" type="ORF">GAYE_PCTG69G1422</name>
</gene>
<evidence type="ECO:0000313" key="2">
    <source>
        <dbReference type="EMBL" id="KAK4523526.1"/>
    </source>
</evidence>
<protein>
    <submittedName>
        <fullName evidence="2">Uncharacterized protein</fullName>
    </submittedName>
</protein>
<reference evidence="2 3" key="1">
    <citation type="submission" date="2022-07" db="EMBL/GenBank/DDBJ databases">
        <title>Genome-wide signatures of adaptation to extreme environments.</title>
        <authorList>
            <person name="Cho C.H."/>
            <person name="Yoon H.S."/>
        </authorList>
    </citation>
    <scope>NUCLEOTIDE SEQUENCE [LARGE SCALE GENOMIC DNA]</scope>
    <source>
        <strain evidence="2 3">108.79 E11</strain>
    </source>
</reference>
<organism evidence="2 3">
    <name type="scientific">Galdieria yellowstonensis</name>
    <dbReference type="NCBI Taxonomy" id="3028027"/>
    <lineage>
        <taxon>Eukaryota</taxon>
        <taxon>Rhodophyta</taxon>
        <taxon>Bangiophyceae</taxon>
        <taxon>Galdieriales</taxon>
        <taxon>Galdieriaceae</taxon>
        <taxon>Galdieria</taxon>
    </lineage>
</organism>